<protein>
    <submittedName>
        <fullName evidence="9">Peptide ABC transporter permease</fullName>
    </submittedName>
</protein>
<dbReference type="AlphaFoldDB" id="A0A7G1KCP0"/>
<dbReference type="Pfam" id="PF19300">
    <property type="entry name" value="BPD_transp_1_N"/>
    <property type="match status" value="1"/>
</dbReference>
<dbReference type="InterPro" id="IPR045621">
    <property type="entry name" value="BPD_transp_1_N"/>
</dbReference>
<keyword evidence="3" id="KW-1003">Cell membrane</keyword>
<evidence type="ECO:0000256" key="5">
    <source>
        <dbReference type="ARBA" id="ARBA00022989"/>
    </source>
</evidence>
<evidence type="ECO:0000256" key="6">
    <source>
        <dbReference type="ARBA" id="ARBA00023136"/>
    </source>
</evidence>
<feature type="transmembrane region" description="Helical" evidence="7">
    <location>
        <begin position="130"/>
        <end position="151"/>
    </location>
</feature>
<evidence type="ECO:0000313" key="10">
    <source>
        <dbReference type="Proteomes" id="UP000516173"/>
    </source>
</evidence>
<evidence type="ECO:0000313" key="9">
    <source>
        <dbReference type="EMBL" id="BCK52336.1"/>
    </source>
</evidence>
<evidence type="ECO:0000256" key="3">
    <source>
        <dbReference type="ARBA" id="ARBA00022475"/>
    </source>
</evidence>
<dbReference type="EMBL" id="AP023396">
    <property type="protein sequence ID" value="BCK52336.1"/>
    <property type="molecule type" value="Genomic_DNA"/>
</dbReference>
<feature type="transmembrane region" description="Helical" evidence="7">
    <location>
        <begin position="290"/>
        <end position="318"/>
    </location>
</feature>
<gene>
    <name evidence="9" type="ORF">NWFMUON74_01080</name>
</gene>
<comment type="similarity">
    <text evidence="7">Belongs to the binding-protein-dependent transport system permease family.</text>
</comment>
<organism evidence="9 10">
    <name type="scientific">Nocardia wallacei</name>
    <dbReference type="NCBI Taxonomy" id="480035"/>
    <lineage>
        <taxon>Bacteria</taxon>
        <taxon>Bacillati</taxon>
        <taxon>Actinomycetota</taxon>
        <taxon>Actinomycetes</taxon>
        <taxon>Mycobacteriales</taxon>
        <taxon>Nocardiaceae</taxon>
        <taxon>Nocardia</taxon>
    </lineage>
</organism>
<feature type="transmembrane region" description="Helical" evidence="7">
    <location>
        <begin position="246"/>
        <end position="267"/>
    </location>
</feature>
<dbReference type="PANTHER" id="PTHR30465">
    <property type="entry name" value="INNER MEMBRANE ABC TRANSPORTER"/>
    <property type="match status" value="1"/>
</dbReference>
<dbReference type="Pfam" id="PF00528">
    <property type="entry name" value="BPD_transp_1"/>
    <property type="match status" value="1"/>
</dbReference>
<dbReference type="KEGG" id="nwl:NWFMUON74_01080"/>
<dbReference type="GO" id="GO:0055085">
    <property type="term" value="P:transmembrane transport"/>
    <property type="evidence" value="ECO:0007669"/>
    <property type="project" value="InterPro"/>
</dbReference>
<accession>A0A7G1KCP0</accession>
<dbReference type="PANTHER" id="PTHR30465:SF0">
    <property type="entry name" value="OLIGOPEPTIDE TRANSPORT SYSTEM PERMEASE PROTEIN APPB"/>
    <property type="match status" value="1"/>
</dbReference>
<feature type="transmembrane region" description="Helical" evidence="7">
    <location>
        <begin position="12"/>
        <end position="31"/>
    </location>
</feature>
<comment type="subcellular location">
    <subcellularLocation>
        <location evidence="1 7">Cell membrane</location>
        <topology evidence="1 7">Multi-pass membrane protein</topology>
    </subcellularLocation>
</comment>
<feature type="domain" description="ABC transmembrane type-1" evidence="8">
    <location>
        <begin position="95"/>
        <end position="315"/>
    </location>
</feature>
<dbReference type="InterPro" id="IPR035906">
    <property type="entry name" value="MetI-like_sf"/>
</dbReference>
<keyword evidence="6 7" id="KW-0472">Membrane</keyword>
<keyword evidence="5 7" id="KW-1133">Transmembrane helix</keyword>
<proteinExistence type="inferred from homology"/>
<keyword evidence="4 7" id="KW-0812">Transmembrane</keyword>
<reference evidence="9 10" key="1">
    <citation type="submission" date="2020-08" db="EMBL/GenBank/DDBJ databases">
        <title>Genome Sequencing of Nocardia wallacei strain FMUON74 and assembly.</title>
        <authorList>
            <person name="Toyokawa M."/>
            <person name="Uesaka K."/>
        </authorList>
    </citation>
    <scope>NUCLEOTIDE SEQUENCE [LARGE SCALE GENOMIC DNA]</scope>
    <source>
        <strain evidence="9 10">FMUON74</strain>
    </source>
</reference>
<keyword evidence="2 7" id="KW-0813">Transport</keyword>
<keyword evidence="10" id="KW-1185">Reference proteome</keyword>
<dbReference type="Proteomes" id="UP000516173">
    <property type="component" value="Chromosome"/>
</dbReference>
<evidence type="ECO:0000256" key="7">
    <source>
        <dbReference type="RuleBase" id="RU363032"/>
    </source>
</evidence>
<evidence type="ECO:0000256" key="4">
    <source>
        <dbReference type="ARBA" id="ARBA00022692"/>
    </source>
</evidence>
<dbReference type="PROSITE" id="PS50928">
    <property type="entry name" value="ABC_TM1"/>
    <property type="match status" value="1"/>
</dbReference>
<dbReference type="RefSeq" id="WP_187686078.1">
    <property type="nucleotide sequence ID" value="NZ_AP023396.1"/>
</dbReference>
<evidence type="ECO:0000256" key="2">
    <source>
        <dbReference type="ARBA" id="ARBA00022448"/>
    </source>
</evidence>
<dbReference type="Gene3D" id="1.10.3720.10">
    <property type="entry name" value="MetI-like"/>
    <property type="match status" value="1"/>
</dbReference>
<dbReference type="CDD" id="cd06261">
    <property type="entry name" value="TM_PBP2"/>
    <property type="match status" value="1"/>
</dbReference>
<dbReference type="GO" id="GO:0005886">
    <property type="term" value="C:plasma membrane"/>
    <property type="evidence" value="ECO:0007669"/>
    <property type="project" value="UniProtKB-SubCell"/>
</dbReference>
<dbReference type="GeneID" id="80344741"/>
<evidence type="ECO:0000256" key="1">
    <source>
        <dbReference type="ARBA" id="ARBA00004651"/>
    </source>
</evidence>
<evidence type="ECO:0000259" key="8">
    <source>
        <dbReference type="PROSITE" id="PS50928"/>
    </source>
</evidence>
<feature type="transmembrane region" description="Helical" evidence="7">
    <location>
        <begin position="189"/>
        <end position="207"/>
    </location>
</feature>
<dbReference type="InterPro" id="IPR000515">
    <property type="entry name" value="MetI-like"/>
</dbReference>
<feature type="transmembrane region" description="Helical" evidence="7">
    <location>
        <begin position="97"/>
        <end position="118"/>
    </location>
</feature>
<name>A0A7G1KCP0_9NOCA</name>
<dbReference type="SUPFAM" id="SSF161098">
    <property type="entry name" value="MetI-like"/>
    <property type="match status" value="1"/>
</dbReference>
<sequence>MTGFLLRRALNYVVLLVLATFLTFSLASLTFRPLDSLEQRNPRPPQSVIDAKAAELHLDEPIPQRYATWISGIAHGDFGTTLAGQPVSAELGRRVGVSLRLLVIGSLVGTALGVLIGAAGAIRQYRFSDYFTTVVSLLVLSTPVFLLATLLKYGALEINTATGQQIFLYTGETSANAVHGLWNQFVDRVQHMVVPTLGLALAAMASYSRYQRNAMLDVLQSDFIRTARAKGLTRSRALYKHGLRTALIPMATLFAYSLGALITGATFTEKIFGWHGVGEWLVDGINAQDLYVVVTVTAFAGLVVLVSGLLSDIAYAILDPRVRVGA</sequence>